<name>A0A510JB88_9FUSO</name>
<dbReference type="InterPro" id="IPR004352">
    <property type="entry name" value="GH114_TIM-barrel"/>
</dbReference>
<dbReference type="OrthoDB" id="30037at2"/>
<dbReference type="GO" id="GO:0016874">
    <property type="term" value="F:ligase activity"/>
    <property type="evidence" value="ECO:0007669"/>
    <property type="project" value="UniProtKB-KW"/>
</dbReference>
<keyword evidence="2" id="KW-0436">Ligase</keyword>
<dbReference type="InterPro" id="IPR013785">
    <property type="entry name" value="Aldolase_TIM"/>
</dbReference>
<dbReference type="InterPro" id="IPR017853">
    <property type="entry name" value="GH"/>
</dbReference>
<dbReference type="STRING" id="714315.GCA_000516535_00312"/>
<dbReference type="Proteomes" id="UP000321606">
    <property type="component" value="Chromosome"/>
</dbReference>
<dbReference type="SUPFAM" id="SSF51445">
    <property type="entry name" value="(Trans)glycosidases"/>
    <property type="match status" value="2"/>
</dbReference>
<evidence type="ECO:0000313" key="2">
    <source>
        <dbReference type="EMBL" id="BBM35393.1"/>
    </source>
</evidence>
<protein>
    <submittedName>
        <fullName evidence="2">Putative possible cysteine--tRNA ligase</fullName>
    </submittedName>
</protein>
<gene>
    <name evidence="2" type="ORF">JCM16774_0300</name>
</gene>
<dbReference type="Gene3D" id="3.20.20.70">
    <property type="entry name" value="Aldolase class I"/>
    <property type="match status" value="2"/>
</dbReference>
<evidence type="ECO:0000259" key="1">
    <source>
        <dbReference type="Pfam" id="PF03537"/>
    </source>
</evidence>
<dbReference type="EMBL" id="AP019822">
    <property type="protein sequence ID" value="BBM35393.1"/>
    <property type="molecule type" value="Genomic_DNA"/>
</dbReference>
<dbReference type="AlphaFoldDB" id="A0A510JB88"/>
<dbReference type="PANTHER" id="PTHR35882">
    <property type="entry name" value="PELA"/>
    <property type="match status" value="1"/>
</dbReference>
<dbReference type="Pfam" id="PF03537">
    <property type="entry name" value="Glyco_hydro_114"/>
    <property type="match status" value="1"/>
</dbReference>
<dbReference type="KEGG" id="lgo:JCM16774_0300"/>
<proteinExistence type="predicted"/>
<dbReference type="PRINTS" id="PR01545">
    <property type="entry name" value="THEMAYE10DUF"/>
</dbReference>
<evidence type="ECO:0000313" key="3">
    <source>
        <dbReference type="Proteomes" id="UP000321606"/>
    </source>
</evidence>
<dbReference type="InterPro" id="IPR016062">
    <property type="entry name" value="TM1410-rel"/>
</dbReference>
<sequence length="338" mass="39955">MKKQLLLIFIFFISGFSKEDPLKLSSLKESENKIFSNNERNTSNEVYRNRMKDFIKEIRNNTSKSRIIITQNGNGLYFNNGKLDKNFFNITDGTTQESLYYGDILKYNTPTPKKSRQELLNLLIPLRNSGKPVFVINYAKGKSKKDFLIKEDMKTKFISEMLLSFGAKDLYESIHEYNTENIDSLNKVKNFLCLLNPEKFKDINQYFEFLKNTDFDLLLIEPSHNGVFFTKEQIKQLKTKKSGGKRLVVAYFSIGEAEDYRNYWDKSWNKKNPEWIVAENPAWKGNYIVKYWHPEWKKIIKNYQKSLDEIEVDGYLLDTVDSYYYFEDRAEQGIKIPD</sequence>
<accession>A0A510JB88</accession>
<feature type="domain" description="Glycoside-hydrolase family GH114 TIM-barrel" evidence="1">
    <location>
        <begin position="220"/>
        <end position="324"/>
    </location>
</feature>
<organism evidence="2 3">
    <name type="scientific">Pseudoleptotrichia goodfellowii</name>
    <dbReference type="NCBI Taxonomy" id="157692"/>
    <lineage>
        <taxon>Bacteria</taxon>
        <taxon>Fusobacteriati</taxon>
        <taxon>Fusobacteriota</taxon>
        <taxon>Fusobacteriia</taxon>
        <taxon>Fusobacteriales</taxon>
        <taxon>Leptotrichiaceae</taxon>
        <taxon>Pseudoleptotrichia</taxon>
    </lineage>
</organism>
<dbReference type="PANTHER" id="PTHR35882:SF3">
    <property type="entry name" value="GLYCOSIDE-HYDROLASE FAMILY GH114 TIM-BARREL DOMAIN-CONTAINING PROTEIN"/>
    <property type="match status" value="1"/>
</dbReference>
<dbReference type="RefSeq" id="WP_154669355.1">
    <property type="nucleotide sequence ID" value="NZ_AP019822.1"/>
</dbReference>
<reference evidence="2 3" key="1">
    <citation type="submission" date="2019-07" db="EMBL/GenBank/DDBJ databases">
        <title>Complete Genome Sequence of Leptotrichia goodfellowii Strain JCM 16774.</title>
        <authorList>
            <person name="Watanabe S."/>
            <person name="Cui L."/>
        </authorList>
    </citation>
    <scope>NUCLEOTIDE SEQUENCE [LARGE SCALE GENOMIC DNA]</scope>
    <source>
        <strain evidence="2 3">JCM16774</strain>
    </source>
</reference>